<reference evidence="1" key="1">
    <citation type="journal article" date="1996" name="Invertebr. Neurosci.">
        <title>Expression profiling of mRNA obtained from single identified crustacean motor neurons: determination of specificity of hybridization.</title>
        <authorList>
            <person name="Pekhletski R."/>
            <person name="Cooper R.L."/>
            <person name="Atwood H.L."/>
            <person name="Hampson D.R."/>
        </authorList>
    </citation>
    <scope>NUCLEOTIDE SEQUENCE</scope>
    <source>
        <tissue evidence="1">Nervous system</tissue>
    </source>
</reference>
<feature type="non-terminal residue" evidence="1">
    <location>
        <position position="61"/>
    </location>
</feature>
<feature type="non-terminal residue" evidence="1">
    <location>
        <position position="1"/>
    </location>
</feature>
<proteinExistence type="evidence at transcript level"/>
<accession>Q25665</accession>
<evidence type="ECO:0000313" key="1">
    <source>
        <dbReference type="EMBL" id="CAA90968.1"/>
    </source>
</evidence>
<name>Q25665_PROCL</name>
<dbReference type="EMBL" id="Z54232">
    <property type="protein sequence ID" value="CAA90968.1"/>
    <property type="molecule type" value="mRNA"/>
</dbReference>
<protein>
    <submittedName>
        <fullName evidence="1">Actin</fullName>
    </submittedName>
</protein>
<sequence length="61" mass="6593">KLGYVALDYDSEMNVLPLPPPWTSPTSSPTVKSSPSATSVSVLLKLSSSLPSWVWNLLVFT</sequence>
<organism evidence="1">
    <name type="scientific">Procambarus clarkii</name>
    <name type="common">Red swamp crayfish</name>
    <dbReference type="NCBI Taxonomy" id="6728"/>
    <lineage>
        <taxon>Eukaryota</taxon>
        <taxon>Metazoa</taxon>
        <taxon>Ecdysozoa</taxon>
        <taxon>Arthropoda</taxon>
        <taxon>Crustacea</taxon>
        <taxon>Multicrustacea</taxon>
        <taxon>Malacostraca</taxon>
        <taxon>Eumalacostraca</taxon>
        <taxon>Eucarida</taxon>
        <taxon>Decapoda</taxon>
        <taxon>Pleocyemata</taxon>
        <taxon>Astacidea</taxon>
        <taxon>Astacoidea</taxon>
        <taxon>Cambaridae</taxon>
        <taxon>Procambarus</taxon>
    </lineage>
</organism>
<dbReference type="AlphaFoldDB" id="Q25665"/>